<feature type="transmembrane region" description="Helical" evidence="1">
    <location>
        <begin position="6"/>
        <end position="30"/>
    </location>
</feature>
<sequence length="104" mass="12245">MRTVMIIIQICGGLTFIPWFMIAGLAFLVFDSPRTTRRFFPWALIFLVYSYPFIVGGSYWWAWSSVILGNYTIGCLWSCLPLIIFILGYFLIAQRTDLLKRYRR</sequence>
<evidence type="ECO:0000313" key="3">
    <source>
        <dbReference type="Proteomes" id="UP000002875"/>
    </source>
</evidence>
<dbReference type="Proteomes" id="UP000002875">
    <property type="component" value="Chromosome"/>
</dbReference>
<evidence type="ECO:0000256" key="1">
    <source>
        <dbReference type="SAM" id="Phobius"/>
    </source>
</evidence>
<protein>
    <recommendedName>
        <fullName evidence="4">Integron gene cassette protein</fullName>
    </recommendedName>
</protein>
<gene>
    <name evidence="2" type="ordered locus">Emtol_2604</name>
</gene>
<evidence type="ECO:0000313" key="2">
    <source>
        <dbReference type="EMBL" id="AFK03740.1"/>
    </source>
</evidence>
<feature type="transmembrane region" description="Helical" evidence="1">
    <location>
        <begin position="68"/>
        <end position="92"/>
    </location>
</feature>
<feature type="transmembrane region" description="Helical" evidence="1">
    <location>
        <begin position="42"/>
        <end position="62"/>
    </location>
</feature>
<keyword evidence="1" id="KW-0472">Membrane</keyword>
<keyword evidence="1" id="KW-1133">Transmembrane helix</keyword>
<keyword evidence="1" id="KW-0812">Transmembrane</keyword>
<evidence type="ECO:0008006" key="4">
    <source>
        <dbReference type="Google" id="ProtNLM"/>
    </source>
</evidence>
<keyword evidence="3" id="KW-1185">Reference proteome</keyword>
<dbReference type="EMBL" id="CP002961">
    <property type="protein sequence ID" value="AFK03740.1"/>
    <property type="molecule type" value="Genomic_DNA"/>
</dbReference>
<reference evidence="2 3" key="1">
    <citation type="submission" date="2011-07" db="EMBL/GenBank/DDBJ databases">
        <title>The complete genome of chromosome of Emticicia oligotrophica DSM 17448.</title>
        <authorList>
            <consortium name="US DOE Joint Genome Institute (JGI-PGF)"/>
            <person name="Lucas S."/>
            <person name="Han J."/>
            <person name="Lapidus A."/>
            <person name="Bruce D."/>
            <person name="Goodwin L."/>
            <person name="Pitluck S."/>
            <person name="Peters L."/>
            <person name="Kyrpides N."/>
            <person name="Mavromatis K."/>
            <person name="Ivanova N."/>
            <person name="Ovchinnikova G."/>
            <person name="Teshima H."/>
            <person name="Detter J.C."/>
            <person name="Tapia R."/>
            <person name="Han C."/>
            <person name="Land M."/>
            <person name="Hauser L."/>
            <person name="Markowitz V."/>
            <person name="Cheng J.-F."/>
            <person name="Hugenholtz P."/>
            <person name="Woyke T."/>
            <person name="Wu D."/>
            <person name="Tindall B."/>
            <person name="Pomrenke H."/>
            <person name="Brambilla E."/>
            <person name="Klenk H.-P."/>
            <person name="Eisen J.A."/>
        </authorList>
    </citation>
    <scope>NUCLEOTIDE SEQUENCE [LARGE SCALE GENOMIC DNA]</scope>
    <source>
        <strain evidence="2 3">DSM 17448</strain>
    </source>
</reference>
<dbReference type="RefSeq" id="WP_015029436.1">
    <property type="nucleotide sequence ID" value="NC_018748.1"/>
</dbReference>
<proteinExistence type="predicted"/>
<organism evidence="2 3">
    <name type="scientific">Emticicia oligotrophica (strain DSM 17448 / CIP 109782 / MTCC 6937 / GPTSA100-15)</name>
    <dbReference type="NCBI Taxonomy" id="929562"/>
    <lineage>
        <taxon>Bacteria</taxon>
        <taxon>Pseudomonadati</taxon>
        <taxon>Bacteroidota</taxon>
        <taxon>Cytophagia</taxon>
        <taxon>Cytophagales</taxon>
        <taxon>Leadbetterellaceae</taxon>
        <taxon>Emticicia</taxon>
    </lineage>
</organism>
<accession>A0ABM5N2Q4</accession>
<name>A0ABM5N2Q4_EMTOG</name>